<accession>C4JWV9</accession>
<keyword evidence="9" id="KW-1185">Reference proteome</keyword>
<dbReference type="Gene3D" id="1.20.1250.20">
    <property type="entry name" value="MFS general substrate transporter like domains"/>
    <property type="match status" value="2"/>
</dbReference>
<dbReference type="Pfam" id="PF07690">
    <property type="entry name" value="MFS_1"/>
    <property type="match status" value="1"/>
</dbReference>
<feature type="region of interest" description="Disordered" evidence="5">
    <location>
        <begin position="1"/>
        <end position="29"/>
    </location>
</feature>
<evidence type="ECO:0000256" key="4">
    <source>
        <dbReference type="ARBA" id="ARBA00023136"/>
    </source>
</evidence>
<keyword evidence="4 6" id="KW-0472">Membrane</keyword>
<evidence type="ECO:0000256" key="6">
    <source>
        <dbReference type="SAM" id="Phobius"/>
    </source>
</evidence>
<feature type="transmembrane region" description="Helical" evidence="6">
    <location>
        <begin position="292"/>
        <end position="314"/>
    </location>
</feature>
<evidence type="ECO:0000256" key="3">
    <source>
        <dbReference type="ARBA" id="ARBA00022989"/>
    </source>
</evidence>
<gene>
    <name evidence="8" type="ORF">UREG_06132</name>
</gene>
<proteinExistence type="predicted"/>
<evidence type="ECO:0000259" key="7">
    <source>
        <dbReference type="PROSITE" id="PS50850"/>
    </source>
</evidence>
<feature type="compositionally biased region" description="Basic and acidic residues" evidence="5">
    <location>
        <begin position="453"/>
        <end position="477"/>
    </location>
</feature>
<keyword evidence="3 6" id="KW-1133">Transmembrane helix</keyword>
<organism evidence="8 9">
    <name type="scientific">Uncinocarpus reesii (strain UAMH 1704)</name>
    <dbReference type="NCBI Taxonomy" id="336963"/>
    <lineage>
        <taxon>Eukaryota</taxon>
        <taxon>Fungi</taxon>
        <taxon>Dikarya</taxon>
        <taxon>Ascomycota</taxon>
        <taxon>Pezizomycotina</taxon>
        <taxon>Eurotiomycetes</taxon>
        <taxon>Eurotiomycetidae</taxon>
        <taxon>Onygenales</taxon>
        <taxon>Onygenaceae</taxon>
        <taxon>Uncinocarpus</taxon>
    </lineage>
</organism>
<dbReference type="EMBL" id="CH476618">
    <property type="protein sequence ID" value="EEP81267.1"/>
    <property type="molecule type" value="Genomic_DNA"/>
</dbReference>
<feature type="transmembrane region" description="Helical" evidence="6">
    <location>
        <begin position="345"/>
        <end position="367"/>
    </location>
</feature>
<dbReference type="InterPro" id="IPR036259">
    <property type="entry name" value="MFS_trans_sf"/>
</dbReference>
<evidence type="ECO:0000256" key="2">
    <source>
        <dbReference type="ARBA" id="ARBA00022692"/>
    </source>
</evidence>
<dbReference type="VEuPathDB" id="FungiDB:UREG_06132"/>
<dbReference type="OrthoDB" id="2985014at2759"/>
<feature type="transmembrane region" description="Helical" evidence="6">
    <location>
        <begin position="85"/>
        <end position="103"/>
    </location>
</feature>
<dbReference type="GO" id="GO:0022857">
    <property type="term" value="F:transmembrane transporter activity"/>
    <property type="evidence" value="ECO:0007669"/>
    <property type="project" value="InterPro"/>
</dbReference>
<dbReference type="GO" id="GO:0016020">
    <property type="term" value="C:membrane"/>
    <property type="evidence" value="ECO:0007669"/>
    <property type="project" value="UniProtKB-SubCell"/>
</dbReference>
<dbReference type="InterPro" id="IPR011701">
    <property type="entry name" value="MFS"/>
</dbReference>
<dbReference type="HOGENOM" id="CLU_000960_27_3_1"/>
<feature type="transmembrane region" description="Helical" evidence="6">
    <location>
        <begin position="145"/>
        <end position="165"/>
    </location>
</feature>
<feature type="transmembrane region" description="Helical" evidence="6">
    <location>
        <begin position="115"/>
        <end position="139"/>
    </location>
</feature>
<feature type="transmembrane region" description="Helical" evidence="6">
    <location>
        <begin position="217"/>
        <end position="236"/>
    </location>
</feature>
<dbReference type="RefSeq" id="XP_002583165.1">
    <property type="nucleotide sequence ID" value="XM_002583119.1"/>
</dbReference>
<dbReference type="PANTHER" id="PTHR42718">
    <property type="entry name" value="MAJOR FACILITATOR SUPERFAMILY MULTIDRUG TRANSPORTER MFSC"/>
    <property type="match status" value="1"/>
</dbReference>
<reference evidence="9" key="1">
    <citation type="journal article" date="2009" name="Genome Res.">
        <title>Comparative genomic analyses of the human fungal pathogens Coccidioides and their relatives.</title>
        <authorList>
            <person name="Sharpton T.J."/>
            <person name="Stajich J.E."/>
            <person name="Rounsley S.D."/>
            <person name="Gardner M.J."/>
            <person name="Wortman J.R."/>
            <person name="Jordar V.S."/>
            <person name="Maiti R."/>
            <person name="Kodira C.D."/>
            <person name="Neafsey D.E."/>
            <person name="Zeng Q."/>
            <person name="Hung C.-Y."/>
            <person name="McMahan C."/>
            <person name="Muszewska A."/>
            <person name="Grynberg M."/>
            <person name="Mandel M.A."/>
            <person name="Kellner E.M."/>
            <person name="Barker B.M."/>
            <person name="Galgiani J.N."/>
            <person name="Orbach M.J."/>
            <person name="Kirkland T.N."/>
            <person name="Cole G.T."/>
            <person name="Henn M.R."/>
            <person name="Birren B.W."/>
            <person name="Taylor J.W."/>
        </authorList>
    </citation>
    <scope>NUCLEOTIDE SEQUENCE [LARGE SCALE GENOMIC DNA]</scope>
    <source>
        <strain evidence="9">UAMH 1704</strain>
    </source>
</reference>
<dbReference type="PANTHER" id="PTHR42718:SF23">
    <property type="entry name" value="MAJOR FACILITATOR SUPERFAMILY (MFS) PROFILE DOMAIN-CONTAINING PROTEIN"/>
    <property type="match status" value="1"/>
</dbReference>
<sequence>MAGAIEAEGAQSTCPPVNEGGDTSNDSAKPVFKGERPACFSTTIQECIFVITTTMAIGQASFFTGMNIGVTAAIGEALNMSSAEITWITAGASLSSGAFLLSFGKFADLFGRKVMFVVSMLLYTVIVLVAGFAPNAIFLDIFSGFVGLCSAAVVPPAVGTLGAVYEKPSRRKNIAFSCFSAGNPLGFIPHGSCLQNEIAKIYEISLSGDAPNGWKTGYVIALLVIGVLLVAAFLYWQSIAKYPLMPLYIWKDRDFSLLNAILGLGFMGFSSVSFWLALYLQRIKHLDALEVALYLLPQVVNGILVNVIAGLILHRVNNRLLMGIGALSYVACFLILSFMQEDATYWAFIFPALMLSVVGADIEFNVVNMYVMSSLPPSQQSLAGGIFNTLTKLCQNIGLGMTTAIYISMEHKYSYPPSIKPYLSTYWLSAGFSALGAVLVFFLKIGTQGNSTSREEKRPIVGDETRESVRAGKDGKA</sequence>
<dbReference type="OMA" id="SYWAFIF"/>
<keyword evidence="2 6" id="KW-0812">Transmembrane</keyword>
<feature type="transmembrane region" description="Helical" evidence="6">
    <location>
        <begin position="426"/>
        <end position="445"/>
    </location>
</feature>
<dbReference type="GeneID" id="8443287"/>
<dbReference type="Proteomes" id="UP000002058">
    <property type="component" value="Unassembled WGS sequence"/>
</dbReference>
<evidence type="ECO:0000256" key="1">
    <source>
        <dbReference type="ARBA" id="ARBA00004141"/>
    </source>
</evidence>
<evidence type="ECO:0000313" key="8">
    <source>
        <dbReference type="EMBL" id="EEP81267.1"/>
    </source>
</evidence>
<feature type="domain" description="Major facilitator superfamily (MFS) profile" evidence="7">
    <location>
        <begin position="49"/>
        <end position="448"/>
    </location>
</feature>
<dbReference type="eggNOG" id="KOG0254">
    <property type="taxonomic scope" value="Eukaryota"/>
</dbReference>
<dbReference type="PROSITE" id="PS50850">
    <property type="entry name" value="MFS"/>
    <property type="match status" value="1"/>
</dbReference>
<evidence type="ECO:0000313" key="9">
    <source>
        <dbReference type="Proteomes" id="UP000002058"/>
    </source>
</evidence>
<feature type="compositionally biased region" description="Polar residues" evidence="5">
    <location>
        <begin position="10"/>
        <end position="27"/>
    </location>
</feature>
<feature type="transmembrane region" description="Helical" evidence="6">
    <location>
        <begin position="320"/>
        <end position="338"/>
    </location>
</feature>
<evidence type="ECO:0000256" key="5">
    <source>
        <dbReference type="SAM" id="MobiDB-lite"/>
    </source>
</evidence>
<name>C4JWV9_UNCRE</name>
<dbReference type="SUPFAM" id="SSF103473">
    <property type="entry name" value="MFS general substrate transporter"/>
    <property type="match status" value="1"/>
</dbReference>
<dbReference type="InParanoid" id="C4JWV9"/>
<comment type="subcellular location">
    <subcellularLocation>
        <location evidence="1">Membrane</location>
        <topology evidence="1">Multi-pass membrane protein</topology>
    </subcellularLocation>
</comment>
<feature type="transmembrane region" description="Helical" evidence="6">
    <location>
        <begin position="256"/>
        <end position="280"/>
    </location>
</feature>
<protein>
    <recommendedName>
        <fullName evidence="7">Major facilitator superfamily (MFS) profile domain-containing protein</fullName>
    </recommendedName>
</protein>
<dbReference type="AlphaFoldDB" id="C4JWV9"/>
<feature type="region of interest" description="Disordered" evidence="5">
    <location>
        <begin position="452"/>
        <end position="477"/>
    </location>
</feature>
<dbReference type="InterPro" id="IPR020846">
    <property type="entry name" value="MFS_dom"/>
</dbReference>
<dbReference type="KEGG" id="ure:UREG_06132"/>